<dbReference type="AlphaFoldDB" id="H0R5T7"/>
<evidence type="ECO:0000313" key="1">
    <source>
        <dbReference type="EMBL" id="GAB20438.1"/>
    </source>
</evidence>
<comment type="caution">
    <text evidence="1">The sequence shown here is derived from an EMBL/GenBank/DDBJ whole genome shotgun (WGS) entry which is preliminary data.</text>
</comment>
<keyword evidence="2" id="KW-1185">Reference proteome</keyword>
<protein>
    <submittedName>
        <fullName evidence="1">Uncharacterized protein</fullName>
    </submittedName>
</protein>
<evidence type="ECO:0000313" key="2">
    <source>
        <dbReference type="Proteomes" id="UP000035034"/>
    </source>
</evidence>
<reference evidence="1 2" key="1">
    <citation type="submission" date="2011-12" db="EMBL/GenBank/DDBJ databases">
        <title>Whole genome shotgun sequence of Gordonia effusa NBRC 100432.</title>
        <authorList>
            <person name="Yoshida I."/>
            <person name="Takarada H."/>
            <person name="Hosoyama A."/>
            <person name="Tsuchikane K."/>
            <person name="Katsumata H."/>
            <person name="Yamazaki S."/>
            <person name="Fujita N."/>
        </authorList>
    </citation>
    <scope>NUCLEOTIDE SEQUENCE [LARGE SCALE GENOMIC DNA]</scope>
    <source>
        <strain evidence="1 2">NBRC 100432</strain>
    </source>
</reference>
<organism evidence="1 2">
    <name type="scientific">Gordonia effusa NBRC 100432</name>
    <dbReference type="NCBI Taxonomy" id="1077974"/>
    <lineage>
        <taxon>Bacteria</taxon>
        <taxon>Bacillati</taxon>
        <taxon>Actinomycetota</taxon>
        <taxon>Actinomycetes</taxon>
        <taxon>Mycobacteriales</taxon>
        <taxon>Gordoniaceae</taxon>
        <taxon>Gordonia</taxon>
    </lineage>
</organism>
<accession>H0R5T7</accession>
<dbReference type="EMBL" id="BAEH01000115">
    <property type="protein sequence ID" value="GAB20438.1"/>
    <property type="molecule type" value="Genomic_DNA"/>
</dbReference>
<proteinExistence type="predicted"/>
<dbReference type="Proteomes" id="UP000035034">
    <property type="component" value="Unassembled WGS sequence"/>
</dbReference>
<gene>
    <name evidence="1" type="ORF">GOEFS_115_00780</name>
</gene>
<name>H0R5T7_9ACTN</name>
<dbReference type="STRING" id="1077974.GOEFS_115_00780"/>
<sequence>MRVAFGEAGVLGGIEAGVHAGEDRETAGGWKGEGSFVAEGGYIGVVTGENFGKYGHQADPSGRCDACIRIGAYVGINLGVFGSGTYVLTHRERNGYADSIGGQRTLRNEKYTAPR</sequence>